<feature type="region of interest" description="Disordered" evidence="1">
    <location>
        <begin position="1"/>
        <end position="21"/>
    </location>
</feature>
<dbReference type="EMBL" id="JAAABM010000002">
    <property type="protein sequence ID" value="KAF7680312.1"/>
    <property type="molecule type" value="Genomic_DNA"/>
</dbReference>
<name>A0A8H7ELN2_9PLEO</name>
<gene>
    <name evidence="2" type="ORF">GT037_001963</name>
</gene>
<evidence type="ECO:0000313" key="3">
    <source>
        <dbReference type="Proteomes" id="UP000596902"/>
    </source>
</evidence>
<evidence type="ECO:0000313" key="2">
    <source>
        <dbReference type="EMBL" id="KAF7680312.1"/>
    </source>
</evidence>
<comment type="caution">
    <text evidence="2">The sequence shown here is derived from an EMBL/GenBank/DDBJ whole genome shotgun (WGS) entry which is preliminary data.</text>
</comment>
<reference evidence="2" key="1">
    <citation type="submission" date="2020-01" db="EMBL/GenBank/DDBJ databases">
        <authorList>
            <person name="Feng Z.H.Z."/>
        </authorList>
    </citation>
    <scope>NUCLEOTIDE SEQUENCE</scope>
    <source>
        <strain evidence="2">CBS107.38</strain>
    </source>
</reference>
<dbReference type="GeneID" id="62200188"/>
<keyword evidence="3" id="KW-1185">Reference proteome</keyword>
<organism evidence="2 3">
    <name type="scientific">Alternaria burnsii</name>
    <dbReference type="NCBI Taxonomy" id="1187904"/>
    <lineage>
        <taxon>Eukaryota</taxon>
        <taxon>Fungi</taxon>
        <taxon>Dikarya</taxon>
        <taxon>Ascomycota</taxon>
        <taxon>Pezizomycotina</taxon>
        <taxon>Dothideomycetes</taxon>
        <taxon>Pleosporomycetidae</taxon>
        <taxon>Pleosporales</taxon>
        <taxon>Pleosporineae</taxon>
        <taxon>Pleosporaceae</taxon>
        <taxon>Alternaria</taxon>
        <taxon>Alternaria sect. Alternaria</taxon>
    </lineage>
</organism>
<proteinExistence type="predicted"/>
<dbReference type="AlphaFoldDB" id="A0A8H7ELN2"/>
<dbReference type="RefSeq" id="XP_038790302.1">
    <property type="nucleotide sequence ID" value="XM_038927010.1"/>
</dbReference>
<dbReference type="Proteomes" id="UP000596902">
    <property type="component" value="Unassembled WGS sequence"/>
</dbReference>
<reference evidence="2" key="2">
    <citation type="submission" date="2020-08" db="EMBL/GenBank/DDBJ databases">
        <title>Draft Genome Sequence of Cumin Blight Pathogen Alternaria burnsii.</title>
        <authorList>
            <person name="Feng Z."/>
        </authorList>
    </citation>
    <scope>NUCLEOTIDE SEQUENCE</scope>
    <source>
        <strain evidence="2">CBS107.38</strain>
    </source>
</reference>
<evidence type="ECO:0000256" key="1">
    <source>
        <dbReference type="SAM" id="MobiDB-lite"/>
    </source>
</evidence>
<accession>A0A8H7ELN2</accession>
<protein>
    <submittedName>
        <fullName evidence="2">Uncharacterized protein</fullName>
    </submittedName>
</protein>
<sequence>MSSSSNKHALTPTVAQRDADHRYSQQLTNLLNEITELNKTIGETAAEHRREISIQARAMTCLNMKVMWITYKLDPVIKVDAITAERMSRMFPEIAEFFTLD</sequence>